<evidence type="ECO:0000313" key="1">
    <source>
        <dbReference type="EMBL" id="CAD8129235.1"/>
    </source>
</evidence>
<reference evidence="1" key="1">
    <citation type="submission" date="2021-01" db="EMBL/GenBank/DDBJ databases">
        <authorList>
            <consortium name="Genoscope - CEA"/>
            <person name="William W."/>
        </authorList>
    </citation>
    <scope>NUCLEOTIDE SEQUENCE</scope>
</reference>
<keyword evidence="2" id="KW-1185">Reference proteome</keyword>
<evidence type="ECO:0000313" key="2">
    <source>
        <dbReference type="Proteomes" id="UP000692954"/>
    </source>
</evidence>
<dbReference type="AlphaFoldDB" id="A0A8S1RQQ5"/>
<sequence>MGQFGCRLCFIDDNTFIFQPYDKDQMNVFEMNSTNKQYTMTKYIPVKGGLDKYLFPQQYKIKMYPCEQKWIIGEFNKEKTKWRFYIRVIY</sequence>
<comment type="caution">
    <text evidence="1">The sequence shown here is derived from an EMBL/GenBank/DDBJ whole genome shotgun (WGS) entry which is preliminary data.</text>
</comment>
<gene>
    <name evidence="1" type="ORF">PSON_ATCC_30995.1.T2110017</name>
</gene>
<name>A0A8S1RQQ5_9CILI</name>
<proteinExistence type="predicted"/>
<dbReference type="EMBL" id="CAJJDN010000211">
    <property type="protein sequence ID" value="CAD8129235.1"/>
    <property type="molecule type" value="Genomic_DNA"/>
</dbReference>
<accession>A0A8S1RQQ5</accession>
<dbReference type="OrthoDB" id="322595at2759"/>
<protein>
    <submittedName>
        <fullName evidence="1">Uncharacterized protein</fullName>
    </submittedName>
</protein>
<dbReference type="Proteomes" id="UP000692954">
    <property type="component" value="Unassembled WGS sequence"/>
</dbReference>
<organism evidence="1 2">
    <name type="scientific">Paramecium sonneborni</name>
    <dbReference type="NCBI Taxonomy" id="65129"/>
    <lineage>
        <taxon>Eukaryota</taxon>
        <taxon>Sar</taxon>
        <taxon>Alveolata</taxon>
        <taxon>Ciliophora</taxon>
        <taxon>Intramacronucleata</taxon>
        <taxon>Oligohymenophorea</taxon>
        <taxon>Peniculida</taxon>
        <taxon>Parameciidae</taxon>
        <taxon>Paramecium</taxon>
    </lineage>
</organism>